<name>A0A7X0IFL4_9ACTN</name>
<feature type="domain" description="Tyr recombinase" evidence="4">
    <location>
        <begin position="194"/>
        <end position="383"/>
    </location>
</feature>
<dbReference type="GO" id="GO:0003677">
    <property type="term" value="F:DNA binding"/>
    <property type="evidence" value="ECO:0007669"/>
    <property type="project" value="UniProtKB-KW"/>
</dbReference>
<dbReference type="InterPro" id="IPR002104">
    <property type="entry name" value="Integrase_catalytic"/>
</dbReference>
<organism evidence="5 6">
    <name type="scientific">Sphaerisporangium rubeum</name>
    <dbReference type="NCBI Taxonomy" id="321317"/>
    <lineage>
        <taxon>Bacteria</taxon>
        <taxon>Bacillati</taxon>
        <taxon>Actinomycetota</taxon>
        <taxon>Actinomycetes</taxon>
        <taxon>Streptosporangiales</taxon>
        <taxon>Streptosporangiaceae</taxon>
        <taxon>Sphaerisporangium</taxon>
    </lineage>
</organism>
<dbReference type="InterPro" id="IPR050090">
    <property type="entry name" value="Tyrosine_recombinase_XerCD"/>
</dbReference>
<evidence type="ECO:0000313" key="5">
    <source>
        <dbReference type="EMBL" id="MBB6474326.1"/>
    </source>
</evidence>
<dbReference type="Pfam" id="PF00589">
    <property type="entry name" value="Phage_integrase"/>
    <property type="match status" value="1"/>
</dbReference>
<dbReference type="CDD" id="cd00397">
    <property type="entry name" value="DNA_BRE_C"/>
    <property type="match status" value="1"/>
</dbReference>
<dbReference type="SUPFAM" id="SSF56349">
    <property type="entry name" value="DNA breaking-rejoining enzymes"/>
    <property type="match status" value="1"/>
</dbReference>
<evidence type="ECO:0000259" key="4">
    <source>
        <dbReference type="PROSITE" id="PS51898"/>
    </source>
</evidence>
<accession>A0A7X0IFL4</accession>
<reference evidence="5 6" key="1">
    <citation type="submission" date="2020-08" db="EMBL/GenBank/DDBJ databases">
        <title>Sequencing the genomes of 1000 actinobacteria strains.</title>
        <authorList>
            <person name="Klenk H.-P."/>
        </authorList>
    </citation>
    <scope>NUCLEOTIDE SEQUENCE [LARGE SCALE GENOMIC DNA]</scope>
    <source>
        <strain evidence="5 6">DSM 44936</strain>
    </source>
</reference>
<dbReference type="AlphaFoldDB" id="A0A7X0IFL4"/>
<evidence type="ECO:0000256" key="2">
    <source>
        <dbReference type="ARBA" id="ARBA00023125"/>
    </source>
</evidence>
<dbReference type="EMBL" id="JACHIU010000001">
    <property type="protein sequence ID" value="MBB6474326.1"/>
    <property type="molecule type" value="Genomic_DNA"/>
</dbReference>
<evidence type="ECO:0000256" key="1">
    <source>
        <dbReference type="ARBA" id="ARBA00008857"/>
    </source>
</evidence>
<sequence>MGSLQQALPLGVTLSSDVEFRAGRPRPYRARVRWIDPVTKRRKSKSESVDTSEAAQAWIKEIEDAARGGVDPISATATLAEFGERVMSLALRGLESKTLDPYMAGWRKRVVPALGHLPIRLITNGAVDRAVHAWIADECGQSTVKNSLAVLVRVMEQAVRDGVIDRNPARVTGWRREYQRAEDELDNPRALALPDWEALTRLAAALVERSADNYSGWGEVVIFAACTAGRIGEVSGVRVGDIDPVSWTWTVRRQTTPSPGGLVDKGTKGKRARTVPLIAEVRELVARRLDVIGSDKSARLFTGPRGGRITTAVLRDATHWDDVVARLGYEHLRRHDLRHTGLTWMADAGVPVHVLRKIAGHGSLTTTQRYLHPDARSIADAGEALSAHLSARRSPNGPRLRAV</sequence>
<comment type="caution">
    <text evidence="5">The sequence shown here is derived from an EMBL/GenBank/DDBJ whole genome shotgun (WGS) entry which is preliminary data.</text>
</comment>
<dbReference type="Gene3D" id="1.10.150.130">
    <property type="match status" value="1"/>
</dbReference>
<protein>
    <submittedName>
        <fullName evidence="5">Integrase</fullName>
    </submittedName>
</protein>
<dbReference type="Proteomes" id="UP000555564">
    <property type="component" value="Unassembled WGS sequence"/>
</dbReference>
<keyword evidence="3" id="KW-0233">DNA recombination</keyword>
<dbReference type="GO" id="GO:0006310">
    <property type="term" value="P:DNA recombination"/>
    <property type="evidence" value="ECO:0007669"/>
    <property type="project" value="UniProtKB-KW"/>
</dbReference>
<dbReference type="InterPro" id="IPR011010">
    <property type="entry name" value="DNA_brk_join_enz"/>
</dbReference>
<dbReference type="GO" id="GO:0015074">
    <property type="term" value="P:DNA integration"/>
    <property type="evidence" value="ECO:0007669"/>
    <property type="project" value="InterPro"/>
</dbReference>
<dbReference type="InterPro" id="IPR010998">
    <property type="entry name" value="Integrase_recombinase_N"/>
</dbReference>
<evidence type="ECO:0000313" key="6">
    <source>
        <dbReference type="Proteomes" id="UP000555564"/>
    </source>
</evidence>
<keyword evidence="6" id="KW-1185">Reference proteome</keyword>
<gene>
    <name evidence="5" type="ORF">BJ992_003757</name>
</gene>
<dbReference type="PROSITE" id="PS51898">
    <property type="entry name" value="TYR_RECOMBINASE"/>
    <property type="match status" value="1"/>
</dbReference>
<proteinExistence type="inferred from homology"/>
<evidence type="ECO:0000256" key="3">
    <source>
        <dbReference type="ARBA" id="ARBA00023172"/>
    </source>
</evidence>
<dbReference type="PANTHER" id="PTHR30349:SF64">
    <property type="entry name" value="PROPHAGE INTEGRASE INTD-RELATED"/>
    <property type="match status" value="1"/>
</dbReference>
<dbReference type="InterPro" id="IPR013762">
    <property type="entry name" value="Integrase-like_cat_sf"/>
</dbReference>
<dbReference type="RefSeq" id="WP_184982742.1">
    <property type="nucleotide sequence ID" value="NZ_BAAALO010000095.1"/>
</dbReference>
<dbReference type="Gene3D" id="1.10.443.10">
    <property type="entry name" value="Intergrase catalytic core"/>
    <property type="match status" value="1"/>
</dbReference>
<dbReference type="PANTHER" id="PTHR30349">
    <property type="entry name" value="PHAGE INTEGRASE-RELATED"/>
    <property type="match status" value="1"/>
</dbReference>
<keyword evidence="2" id="KW-0238">DNA-binding</keyword>
<comment type="similarity">
    <text evidence="1">Belongs to the 'phage' integrase family.</text>
</comment>